<evidence type="ECO:0000256" key="1">
    <source>
        <dbReference type="ARBA" id="ARBA00005011"/>
    </source>
</evidence>
<dbReference type="InterPro" id="IPR015421">
    <property type="entry name" value="PyrdxlP-dep_Trfase_major"/>
</dbReference>
<evidence type="ECO:0000313" key="12">
    <source>
        <dbReference type="Proteomes" id="UP000319212"/>
    </source>
</evidence>
<sequence>MNDAEDTHGGPDRWGVPLHDFSTNANACGPCPLATAAVRDADASRYPDPGYTALRAALARFHGVADARIVLAASASEFIFRMTAVMAARGARVALLPVHSYGDYEKAARAWRLPVRRTGVDGSKDGSRLVWRCDPSSPLGQGDAHFGAELSQLHDTDVCVLDLAYDPLRLDGVPALDARQRDRVWQLWTPNKALGLTGVRAAYVITPIDAADIVADVRAMAPSWPVGAHGVALLQAWTSSGVQQWLADSLDTLRGWKRAQQALCESFAWRCDPSVANFFCATPPAADVPALCAGLRARGIKLRDTTSFGLPGRVRLGVLGPAAQRALGEALTSIG</sequence>
<evidence type="ECO:0000256" key="6">
    <source>
        <dbReference type="ARBA" id="ARBA00022679"/>
    </source>
</evidence>
<dbReference type="InterPro" id="IPR050106">
    <property type="entry name" value="HistidinolP_aminotransfase"/>
</dbReference>
<dbReference type="Pfam" id="PF00155">
    <property type="entry name" value="Aminotran_1_2"/>
    <property type="match status" value="1"/>
</dbReference>
<evidence type="ECO:0000256" key="4">
    <source>
        <dbReference type="ARBA" id="ARBA00022576"/>
    </source>
</evidence>
<gene>
    <name evidence="11" type="ORF">EAH82_04335</name>
</gene>
<evidence type="ECO:0000256" key="3">
    <source>
        <dbReference type="ARBA" id="ARBA00012748"/>
    </source>
</evidence>
<dbReference type="GO" id="GO:0030170">
    <property type="term" value="F:pyridoxal phosphate binding"/>
    <property type="evidence" value="ECO:0007669"/>
    <property type="project" value="InterPro"/>
</dbReference>
<evidence type="ECO:0000256" key="7">
    <source>
        <dbReference type="ARBA" id="ARBA00022898"/>
    </source>
</evidence>
<keyword evidence="7" id="KW-0663">Pyridoxal phosphate</keyword>
<dbReference type="AlphaFoldDB" id="A0A502E2G7"/>
<dbReference type="EC" id="2.6.1.9" evidence="3"/>
<keyword evidence="8" id="KW-0368">Histidine biosynthesis</keyword>
<accession>A0A502E2G7</accession>
<evidence type="ECO:0000256" key="9">
    <source>
        <dbReference type="ARBA" id="ARBA00047481"/>
    </source>
</evidence>
<dbReference type="InterPro" id="IPR015424">
    <property type="entry name" value="PyrdxlP-dep_Trfase"/>
</dbReference>
<dbReference type="PANTHER" id="PTHR43643">
    <property type="entry name" value="HISTIDINOL-PHOSPHATE AMINOTRANSFERASE 2"/>
    <property type="match status" value="1"/>
</dbReference>
<dbReference type="PANTHER" id="PTHR43643:SF6">
    <property type="entry name" value="HISTIDINOL-PHOSPHATE AMINOTRANSFERASE"/>
    <property type="match status" value="1"/>
</dbReference>
<organism evidence="11 12">
    <name type="scientific">Variovorax guangxiensis</name>
    <dbReference type="NCBI Taxonomy" id="1775474"/>
    <lineage>
        <taxon>Bacteria</taxon>
        <taxon>Pseudomonadati</taxon>
        <taxon>Pseudomonadota</taxon>
        <taxon>Betaproteobacteria</taxon>
        <taxon>Burkholderiales</taxon>
        <taxon>Comamonadaceae</taxon>
        <taxon>Variovorax</taxon>
    </lineage>
</organism>
<evidence type="ECO:0000313" key="11">
    <source>
        <dbReference type="EMBL" id="TPG30701.1"/>
    </source>
</evidence>
<dbReference type="Gene3D" id="3.90.1150.10">
    <property type="entry name" value="Aspartate Aminotransferase, domain 1"/>
    <property type="match status" value="1"/>
</dbReference>
<keyword evidence="6 11" id="KW-0808">Transferase</keyword>
<keyword evidence="4 11" id="KW-0032">Aminotransferase</keyword>
<evidence type="ECO:0000256" key="5">
    <source>
        <dbReference type="ARBA" id="ARBA00022605"/>
    </source>
</evidence>
<dbReference type="Proteomes" id="UP000319212">
    <property type="component" value="Unassembled WGS sequence"/>
</dbReference>
<dbReference type="OrthoDB" id="9813612at2"/>
<dbReference type="GO" id="GO:0004400">
    <property type="term" value="F:histidinol-phosphate transaminase activity"/>
    <property type="evidence" value="ECO:0007669"/>
    <property type="project" value="UniProtKB-EC"/>
</dbReference>
<dbReference type="InterPro" id="IPR004839">
    <property type="entry name" value="Aminotransferase_I/II_large"/>
</dbReference>
<comment type="caution">
    <text evidence="11">The sequence shown here is derived from an EMBL/GenBank/DDBJ whole genome shotgun (WGS) entry which is preliminary data.</text>
</comment>
<dbReference type="RefSeq" id="WP_140838912.1">
    <property type="nucleotide sequence ID" value="NZ_RCZI01000001.1"/>
</dbReference>
<dbReference type="InterPro" id="IPR015422">
    <property type="entry name" value="PyrdxlP-dep_Trfase_small"/>
</dbReference>
<dbReference type="Gene3D" id="3.40.640.10">
    <property type="entry name" value="Type I PLP-dependent aspartate aminotransferase-like (Major domain)"/>
    <property type="match status" value="1"/>
</dbReference>
<dbReference type="GO" id="GO:0000105">
    <property type="term" value="P:L-histidine biosynthetic process"/>
    <property type="evidence" value="ECO:0007669"/>
    <property type="project" value="UniProtKB-KW"/>
</dbReference>
<evidence type="ECO:0000256" key="8">
    <source>
        <dbReference type="ARBA" id="ARBA00023102"/>
    </source>
</evidence>
<proteinExistence type="inferred from homology"/>
<dbReference type="SUPFAM" id="SSF53383">
    <property type="entry name" value="PLP-dependent transferases"/>
    <property type="match status" value="1"/>
</dbReference>
<comment type="similarity">
    <text evidence="2">Belongs to the class-II pyridoxal-phosphate-dependent aminotransferase family. Histidinol-phosphate aminotransferase subfamily.</text>
</comment>
<dbReference type="EMBL" id="RCZI01000001">
    <property type="protein sequence ID" value="TPG30701.1"/>
    <property type="molecule type" value="Genomic_DNA"/>
</dbReference>
<feature type="domain" description="Aminotransferase class I/classII large" evidence="10">
    <location>
        <begin position="20"/>
        <end position="318"/>
    </location>
</feature>
<comment type="pathway">
    <text evidence="1">Amino-acid biosynthesis; L-histidine biosynthesis; L-histidine from 5-phospho-alpha-D-ribose 1-diphosphate: step 7/9.</text>
</comment>
<name>A0A502E2G7_9BURK</name>
<evidence type="ECO:0000259" key="10">
    <source>
        <dbReference type="Pfam" id="PF00155"/>
    </source>
</evidence>
<evidence type="ECO:0000256" key="2">
    <source>
        <dbReference type="ARBA" id="ARBA00007970"/>
    </source>
</evidence>
<protein>
    <recommendedName>
        <fullName evidence="3">histidinol-phosphate transaminase</fullName>
        <ecNumber evidence="3">2.6.1.9</ecNumber>
    </recommendedName>
</protein>
<comment type="catalytic activity">
    <reaction evidence="9">
        <text>L-histidinol phosphate + 2-oxoglutarate = 3-(imidazol-4-yl)-2-oxopropyl phosphate + L-glutamate</text>
        <dbReference type="Rhea" id="RHEA:23744"/>
        <dbReference type="ChEBI" id="CHEBI:16810"/>
        <dbReference type="ChEBI" id="CHEBI:29985"/>
        <dbReference type="ChEBI" id="CHEBI:57766"/>
        <dbReference type="ChEBI" id="CHEBI:57980"/>
        <dbReference type="EC" id="2.6.1.9"/>
    </reaction>
</comment>
<reference evidence="11 12" key="1">
    <citation type="journal article" date="2019" name="Environ. Microbiol.">
        <title>Species interactions and distinct microbial communities in high Arctic permafrost affected cryosols are associated with the CH4 and CO2 gas fluxes.</title>
        <authorList>
            <person name="Altshuler I."/>
            <person name="Hamel J."/>
            <person name="Turney S."/>
            <person name="Magnuson E."/>
            <person name="Levesque R."/>
            <person name="Greer C."/>
            <person name="Whyte L.G."/>
        </authorList>
    </citation>
    <scope>NUCLEOTIDE SEQUENCE [LARGE SCALE GENOMIC DNA]</scope>
    <source>
        <strain evidence="11 12">S06.C</strain>
    </source>
</reference>
<keyword evidence="5" id="KW-0028">Amino-acid biosynthesis</keyword>